<sequence length="381" mass="40987">MSTAAADPSIPAPPPGCPFNAEFLPPNLRKHVDPNAPVPLRMMAAKSLVPLNPADMLGALYMLTFDPDAGVRETATKTSAGLPDRILGSALRDEGVQPVVLGYFLDLLKDKEAYAEMLVLNPETPDDAVSAVAATCSPKVAEIISQNQLRLLRKEDIVRNLCANPGVPASLVDSVCDFAVRSGLVLADVPAMQAARVRIYGPQAAAAPPDPGPTAEEVLQELGADAQAEDAAPMEDGKRLTLAQRIMKMSIAEKIKLGTLGNKEARSALIRDTNKLVCVAVIRSPRITDGEVLACAANRAINEDVLRVIYNNREWTKMQKVKLALVKNPKVPLTVTMKFLNTLRDAELKDLSRDKNVPAAVQSFAKKLHEKKTAPKKEAGK</sequence>
<dbReference type="AlphaFoldDB" id="A0A3A8Q6G4"/>
<keyword evidence="2" id="KW-1185">Reference proteome</keyword>
<name>A0A3A8Q6G4_9BACT</name>
<dbReference type="RefSeq" id="WP_120552917.1">
    <property type="nucleotide sequence ID" value="NZ_RAWM01000181.1"/>
</dbReference>
<gene>
    <name evidence="1" type="ORF">D7X96_36260</name>
</gene>
<accession>A0A3A8Q6G4</accession>
<comment type="caution">
    <text evidence="1">The sequence shown here is derived from an EMBL/GenBank/DDBJ whole genome shotgun (WGS) entry which is preliminary data.</text>
</comment>
<proteinExistence type="predicted"/>
<dbReference type="Proteomes" id="UP000282656">
    <property type="component" value="Unassembled WGS sequence"/>
</dbReference>
<evidence type="ECO:0008006" key="3">
    <source>
        <dbReference type="Google" id="ProtNLM"/>
    </source>
</evidence>
<reference evidence="2" key="1">
    <citation type="submission" date="2018-09" db="EMBL/GenBank/DDBJ databases">
        <authorList>
            <person name="Livingstone P.G."/>
            <person name="Whitworth D.E."/>
        </authorList>
    </citation>
    <scope>NUCLEOTIDE SEQUENCE [LARGE SCALE GENOMIC DNA]</scope>
    <source>
        <strain evidence="2">AB047A</strain>
    </source>
</reference>
<evidence type="ECO:0000313" key="2">
    <source>
        <dbReference type="Proteomes" id="UP000282656"/>
    </source>
</evidence>
<protein>
    <recommendedName>
        <fullName evidence="3">DUF2336 domain-containing protein</fullName>
    </recommendedName>
</protein>
<dbReference type="OrthoDB" id="5506355at2"/>
<evidence type="ECO:0000313" key="1">
    <source>
        <dbReference type="EMBL" id="RKH58864.1"/>
    </source>
</evidence>
<dbReference type="EMBL" id="RAWM01000181">
    <property type="protein sequence ID" value="RKH58864.1"/>
    <property type="molecule type" value="Genomic_DNA"/>
</dbReference>
<organism evidence="1 2">
    <name type="scientific">Corallococcus interemptor</name>
    <dbReference type="NCBI Taxonomy" id="2316720"/>
    <lineage>
        <taxon>Bacteria</taxon>
        <taxon>Pseudomonadati</taxon>
        <taxon>Myxococcota</taxon>
        <taxon>Myxococcia</taxon>
        <taxon>Myxococcales</taxon>
        <taxon>Cystobacterineae</taxon>
        <taxon>Myxococcaceae</taxon>
        <taxon>Corallococcus</taxon>
    </lineage>
</organism>